<dbReference type="InterPro" id="IPR000362">
    <property type="entry name" value="Fumarate_lyase_fam"/>
</dbReference>
<evidence type="ECO:0000256" key="1">
    <source>
        <dbReference type="ARBA" id="ARBA00034772"/>
    </source>
</evidence>
<dbReference type="Proteomes" id="UP001337655">
    <property type="component" value="Unassembled WGS sequence"/>
</dbReference>
<organism evidence="3 4">
    <name type="scientific">Saxophila tyrrhenica</name>
    <dbReference type="NCBI Taxonomy" id="1690608"/>
    <lineage>
        <taxon>Eukaryota</taxon>
        <taxon>Fungi</taxon>
        <taxon>Dikarya</taxon>
        <taxon>Ascomycota</taxon>
        <taxon>Pezizomycotina</taxon>
        <taxon>Dothideomycetes</taxon>
        <taxon>Dothideomycetidae</taxon>
        <taxon>Mycosphaerellales</taxon>
        <taxon>Extremaceae</taxon>
        <taxon>Saxophila</taxon>
    </lineage>
</organism>
<dbReference type="Gene3D" id="1.10.275.10">
    <property type="entry name" value="Fumarase/aspartase (N-terminal domain)"/>
    <property type="match status" value="1"/>
</dbReference>
<dbReference type="RefSeq" id="XP_064663372.1">
    <property type="nucleotide sequence ID" value="XM_064799045.1"/>
</dbReference>
<dbReference type="SUPFAM" id="SSF48557">
    <property type="entry name" value="L-aspartase-like"/>
    <property type="match status" value="1"/>
</dbReference>
<dbReference type="Pfam" id="PF10397">
    <property type="entry name" value="ADSL_C"/>
    <property type="match status" value="1"/>
</dbReference>
<evidence type="ECO:0000313" key="4">
    <source>
        <dbReference type="Proteomes" id="UP001337655"/>
    </source>
</evidence>
<gene>
    <name evidence="3" type="ORF">LTR77_001785</name>
</gene>
<dbReference type="EMBL" id="JAVRRT010000002">
    <property type="protein sequence ID" value="KAK5174703.1"/>
    <property type="molecule type" value="Genomic_DNA"/>
</dbReference>
<dbReference type="PANTHER" id="PTHR43172">
    <property type="entry name" value="ADENYLOSUCCINATE LYASE"/>
    <property type="match status" value="1"/>
</dbReference>
<proteinExistence type="inferred from homology"/>
<dbReference type="InterPro" id="IPR019468">
    <property type="entry name" value="AdenyloSucc_lyase_C"/>
</dbReference>
<dbReference type="AlphaFoldDB" id="A0AAV9PLE8"/>
<dbReference type="CDD" id="cd01597">
    <property type="entry name" value="pCLME"/>
    <property type="match status" value="1"/>
</dbReference>
<evidence type="ECO:0000313" key="3">
    <source>
        <dbReference type="EMBL" id="KAK5174703.1"/>
    </source>
</evidence>
<feature type="domain" description="Adenylosuccinate lyase C-terminal" evidence="2">
    <location>
        <begin position="386"/>
        <end position="466"/>
    </location>
</feature>
<sequence length="469" mass="51373">MTTVIDSPIFTNTFSTPAVRAIWSDAQRTTYYLHFEAALAKSQAQLGIIPQNAADEIIKHCKPEFLDFDLLRQQTELIGYPVLPVVQQLVAKVNEVEPGLGEWTHWGATTQDVTDTATVLQLRDTIALVEASLESITAALTTLCEKYKTTPMPARSNLQQAVPVSFGFKMARLLATFRRHAQRLRELKPRLLVLQFSGAAGTLATISPSSSYNVPLPSPDPDSDPEPLGLRCQRLLASHLKLGIPEIAWHTERDTLAEFSSFLALLTATCAKFATDLKLLSQSEVNEAREPYVPHRGSSSTMPQKRNPIGSAYVCAMASSVRQLAGGMVEAVVADHERSTGAWEVEWINLPQICALAVGCLEQTRCLLEGVEVDEEAMQRNLALSKGAVVSEAVMMGLGKTMGRQRAHDVVYGLCRRAQLEDKSLLELLCADEEIKEAGLSDEELGRLCDPGNYLGLSEVMVERVLKGA</sequence>
<dbReference type="PANTHER" id="PTHR43172:SF2">
    <property type="entry name" value="ADENYLOSUCCINATE LYASE C-TERMINAL DOMAIN-CONTAINING PROTEIN"/>
    <property type="match status" value="1"/>
</dbReference>
<dbReference type="InterPro" id="IPR008948">
    <property type="entry name" value="L-Aspartase-like"/>
</dbReference>
<accession>A0AAV9PLE8</accession>
<reference evidence="3 4" key="1">
    <citation type="submission" date="2023-08" db="EMBL/GenBank/DDBJ databases">
        <title>Black Yeasts Isolated from many extreme environments.</title>
        <authorList>
            <person name="Coleine C."/>
            <person name="Stajich J.E."/>
            <person name="Selbmann L."/>
        </authorList>
    </citation>
    <scope>NUCLEOTIDE SEQUENCE [LARGE SCALE GENOMIC DNA]</scope>
    <source>
        <strain evidence="3 4">CCFEE 5935</strain>
    </source>
</reference>
<evidence type="ECO:0000259" key="2">
    <source>
        <dbReference type="SMART" id="SM00998"/>
    </source>
</evidence>
<keyword evidence="4" id="KW-1185">Reference proteome</keyword>
<dbReference type="PRINTS" id="PR00149">
    <property type="entry name" value="FUMRATELYASE"/>
</dbReference>
<dbReference type="Gene3D" id="1.20.200.10">
    <property type="entry name" value="Fumarase/aspartase (Central domain)"/>
    <property type="match status" value="1"/>
</dbReference>
<protein>
    <recommendedName>
        <fullName evidence="2">Adenylosuccinate lyase C-terminal domain-containing protein</fullName>
    </recommendedName>
</protein>
<comment type="caution">
    <text evidence="3">The sequence shown here is derived from an EMBL/GenBank/DDBJ whole genome shotgun (WGS) entry which is preliminary data.</text>
</comment>
<dbReference type="PRINTS" id="PR00145">
    <property type="entry name" value="ARGSUCLYASE"/>
</dbReference>
<dbReference type="GO" id="GO:0003824">
    <property type="term" value="F:catalytic activity"/>
    <property type="evidence" value="ECO:0007669"/>
    <property type="project" value="InterPro"/>
</dbReference>
<dbReference type="InterPro" id="IPR022761">
    <property type="entry name" value="Fumarate_lyase_N"/>
</dbReference>
<dbReference type="GeneID" id="89923132"/>
<dbReference type="Pfam" id="PF00206">
    <property type="entry name" value="Lyase_1"/>
    <property type="match status" value="2"/>
</dbReference>
<comment type="similarity">
    <text evidence="1">Belongs to the class-II fumarase/aspartase family.</text>
</comment>
<name>A0AAV9PLE8_9PEZI</name>
<dbReference type="InterPro" id="IPR024083">
    <property type="entry name" value="Fumarase/histidase_N"/>
</dbReference>
<dbReference type="SMART" id="SM00998">
    <property type="entry name" value="ADSL_C"/>
    <property type="match status" value="1"/>
</dbReference>
<dbReference type="Gene3D" id="1.10.40.30">
    <property type="entry name" value="Fumarase/aspartase (C-terminal domain)"/>
    <property type="match status" value="1"/>
</dbReference>